<proteinExistence type="predicted"/>
<keyword evidence="2" id="KW-1185">Reference proteome</keyword>
<organism evidence="1 2">
    <name type="scientific">Tetraodon nigroviridis</name>
    <name type="common">Spotted green pufferfish</name>
    <name type="synonym">Chelonodon nigroviridis</name>
    <dbReference type="NCBI Taxonomy" id="99883"/>
    <lineage>
        <taxon>Eukaryota</taxon>
        <taxon>Metazoa</taxon>
        <taxon>Chordata</taxon>
        <taxon>Craniata</taxon>
        <taxon>Vertebrata</taxon>
        <taxon>Euteleostomi</taxon>
        <taxon>Actinopterygii</taxon>
        <taxon>Neopterygii</taxon>
        <taxon>Teleostei</taxon>
        <taxon>Neoteleostei</taxon>
        <taxon>Acanthomorphata</taxon>
        <taxon>Eupercaria</taxon>
        <taxon>Tetraodontiformes</taxon>
        <taxon>Tetradontoidea</taxon>
        <taxon>Tetraodontidae</taxon>
        <taxon>Tetraodon</taxon>
    </lineage>
</organism>
<evidence type="ECO:0000313" key="1">
    <source>
        <dbReference type="Ensembl" id="ENSTNIP00000013826.1"/>
    </source>
</evidence>
<dbReference type="Proteomes" id="UP000007303">
    <property type="component" value="Unassembled WGS sequence"/>
</dbReference>
<reference evidence="2" key="1">
    <citation type="journal article" date="2004" name="Nature">
        <title>Genome duplication in the teleost fish Tetraodon nigroviridis reveals the early vertebrate proto-karyotype.</title>
        <authorList>
            <person name="Jaillon O."/>
            <person name="Aury J.-M."/>
            <person name="Brunet F."/>
            <person name="Petit J.-L."/>
            <person name="Stange-Thomann N."/>
            <person name="Mauceli E."/>
            <person name="Bouneau L."/>
            <person name="Fischer C."/>
            <person name="Ozouf-Costaz C."/>
            <person name="Bernot A."/>
            <person name="Nicaud S."/>
            <person name="Jaffe D."/>
            <person name="Fisher S."/>
            <person name="Lutfalla G."/>
            <person name="Dossat C."/>
            <person name="Segurens B."/>
            <person name="Dasilva C."/>
            <person name="Salanoubat M."/>
            <person name="Levy M."/>
            <person name="Boudet N."/>
            <person name="Castellano S."/>
            <person name="Anthouard V."/>
            <person name="Jubin C."/>
            <person name="Castelli V."/>
            <person name="Katinka M."/>
            <person name="Vacherie B."/>
            <person name="Biemont C."/>
            <person name="Skalli Z."/>
            <person name="Cattolico L."/>
            <person name="Poulain J."/>
            <person name="De Berardinis V."/>
            <person name="Cruaud C."/>
            <person name="Duprat S."/>
            <person name="Brottier P."/>
            <person name="Coutanceau J.-P."/>
            <person name="Gouzy J."/>
            <person name="Parra G."/>
            <person name="Lardier G."/>
            <person name="Chapple C."/>
            <person name="McKernan K.J."/>
            <person name="McEwan P."/>
            <person name="Bosak S."/>
            <person name="Kellis M."/>
            <person name="Volff J.-N."/>
            <person name="Guigo R."/>
            <person name="Zody M.C."/>
            <person name="Mesirov J."/>
            <person name="Lindblad-Toh K."/>
            <person name="Birren B."/>
            <person name="Nusbaum C."/>
            <person name="Kahn D."/>
            <person name="Robinson-Rechavi M."/>
            <person name="Laudet V."/>
            <person name="Schachter V."/>
            <person name="Quetier F."/>
            <person name="Saurin W."/>
            <person name="Scarpelli C."/>
            <person name="Wincker P."/>
            <person name="Lander E.S."/>
            <person name="Weissenbach J."/>
            <person name="Roest Crollius H."/>
        </authorList>
    </citation>
    <scope>NUCLEOTIDE SEQUENCE [LARGE SCALE GENOMIC DNA]</scope>
</reference>
<dbReference type="PROSITE" id="PS51221">
    <property type="entry name" value="TTL"/>
    <property type="match status" value="1"/>
</dbReference>
<evidence type="ECO:0000313" key="2">
    <source>
        <dbReference type="Proteomes" id="UP000007303"/>
    </source>
</evidence>
<reference evidence="1" key="2">
    <citation type="submission" date="2025-08" db="UniProtKB">
        <authorList>
            <consortium name="Ensembl"/>
        </authorList>
    </citation>
    <scope>IDENTIFICATION</scope>
</reference>
<dbReference type="InterPro" id="IPR004344">
    <property type="entry name" value="TTL/TTLL_fam"/>
</dbReference>
<name>H3CZZ0_TETNG</name>
<dbReference type="AlphaFoldDB" id="H3CZZ0"/>
<dbReference type="GO" id="GO:0070737">
    <property type="term" value="F:protein-glycine ligase activity, elongating"/>
    <property type="evidence" value="ECO:0007669"/>
    <property type="project" value="TreeGrafter"/>
</dbReference>
<dbReference type="PANTHER" id="PTHR46810">
    <property type="entry name" value="INACTIVE POLYGLYCYLASE TTLL10"/>
    <property type="match status" value="1"/>
</dbReference>
<dbReference type="STRING" id="99883.ENSTNIP00000013826"/>
<dbReference type="SUPFAM" id="SSF56059">
    <property type="entry name" value="Glutathione synthetase ATP-binding domain-like"/>
    <property type="match status" value="1"/>
</dbReference>
<dbReference type="Pfam" id="PF03133">
    <property type="entry name" value="TTL"/>
    <property type="match status" value="1"/>
</dbReference>
<reference evidence="1" key="3">
    <citation type="submission" date="2025-09" db="UniProtKB">
        <authorList>
            <consortium name="Ensembl"/>
        </authorList>
    </citation>
    <scope>IDENTIFICATION</scope>
</reference>
<accession>H3CZZ0</accession>
<sequence>GPFFFIGGTNGAAIVSSYCERKGWKRIYNKQRDDFKLKWCETKSAANYCNFREGKQLIYQIPNDAVLTTKIGLLSSCGTTRDLNISAGGRLGQSHKPFWLWSPEISPHSSRRCVALCRRPKMAEFIPTTFRMDLRTEREDFFSRYGRTKMWICKPTGLNQGRGIFLLKSQDDVTAFRLKLQNAEDSQASQASRRTLQRQPQPYIVQQYIQNPLLLNGKKFDVRSYLLIACTCPFVVFFRHGYVRLSCNLYDPRSSDPSTHLTNQCMQKKNPLYSQLKEDTVWSMESFNTYVNNKFRVAMGLPWDWVLGTFTVSALPLGH</sequence>
<dbReference type="OMA" id="SRMWICK"/>
<dbReference type="InParanoid" id="H3CZZ0"/>
<dbReference type="InterPro" id="IPR027752">
    <property type="entry name" value="TTLL10"/>
</dbReference>
<dbReference type="Ensembl" id="ENSTNIT00000014021.1">
    <property type="protein sequence ID" value="ENSTNIP00000013826.1"/>
    <property type="gene ID" value="ENSTNIG00000010896.1"/>
</dbReference>
<dbReference type="Gene3D" id="3.30.470.20">
    <property type="entry name" value="ATP-grasp fold, B domain"/>
    <property type="match status" value="1"/>
</dbReference>
<dbReference type="HOGENOM" id="CLU_022993_0_0_1"/>
<protein>
    <submittedName>
        <fullName evidence="1">Tubulin tyrosine ligase-like family, member 10</fullName>
    </submittedName>
</protein>
<dbReference type="GeneTree" id="ENSGT00940000160919"/>
<dbReference type="PANTHER" id="PTHR46810:SF1">
    <property type="entry name" value="INACTIVE POLYGLYCYLASE TTLL10"/>
    <property type="match status" value="1"/>
</dbReference>